<organism evidence="5 6">
    <name type="scientific">Nonomuraea maritima</name>
    <dbReference type="NCBI Taxonomy" id="683260"/>
    <lineage>
        <taxon>Bacteria</taxon>
        <taxon>Bacillati</taxon>
        <taxon>Actinomycetota</taxon>
        <taxon>Actinomycetes</taxon>
        <taxon>Streptosporangiales</taxon>
        <taxon>Streptosporangiaceae</taxon>
        <taxon>Nonomuraea</taxon>
    </lineage>
</organism>
<evidence type="ECO:0008006" key="7">
    <source>
        <dbReference type="Google" id="ProtNLM"/>
    </source>
</evidence>
<dbReference type="SUPFAM" id="SSF53955">
    <property type="entry name" value="Lysozyme-like"/>
    <property type="match status" value="1"/>
</dbReference>
<dbReference type="STRING" id="683260.SAMN05421874_10254"/>
<name>A0A1G8UEB5_9ACTN</name>
<feature type="domain" description="DUF348" evidence="3">
    <location>
        <begin position="162"/>
        <end position="196"/>
    </location>
</feature>
<evidence type="ECO:0000313" key="6">
    <source>
        <dbReference type="Proteomes" id="UP000198683"/>
    </source>
</evidence>
<dbReference type="Proteomes" id="UP000198683">
    <property type="component" value="Unassembled WGS sequence"/>
</dbReference>
<protein>
    <recommendedName>
        <fullName evidence="7">G5 domain-containing protein</fullName>
    </recommendedName>
</protein>
<keyword evidence="6" id="KW-1185">Reference proteome</keyword>
<dbReference type="InterPro" id="IPR023346">
    <property type="entry name" value="Lysozyme-like_dom_sf"/>
</dbReference>
<dbReference type="Pfam" id="PF03990">
    <property type="entry name" value="DUF348"/>
    <property type="match status" value="3"/>
</dbReference>
<dbReference type="Pfam" id="PF06737">
    <property type="entry name" value="Transglycosylas"/>
    <property type="match status" value="1"/>
</dbReference>
<sequence>MRGKRRAPRPPIPWRSPWTPALCVASMVALGGLVATSALVKDVVVVADGERRPFRGIAGTVGEVLDGAGVPVGLADVVRPATHEKVSDGATIEVLRARPITLTLDGRTSRHLVTATSVGEALAELDVTPAGGRLSAPPHDAVPLEGMELTVDTRRTVHVVTGTRRVSARTTARTVREVLRKEHISLSRGSQVNPPLGSFPEDGTVITVTPPRDVPIPPEVANLDWEALAECESAGDSLAYNPEGPYYGLYQFSLPMWRVVGGIGLPSTWPADEQTYRAQLLYQHVKGRWKGQWPTCGPLLFGITPYQPTPAPRQALRR</sequence>
<dbReference type="InterPro" id="IPR010618">
    <property type="entry name" value="RPF"/>
</dbReference>
<proteinExistence type="inferred from homology"/>
<dbReference type="CDD" id="cd13925">
    <property type="entry name" value="RPF"/>
    <property type="match status" value="1"/>
</dbReference>
<evidence type="ECO:0000256" key="1">
    <source>
        <dbReference type="ARBA" id="ARBA00010830"/>
    </source>
</evidence>
<dbReference type="RefSeq" id="WP_143021952.1">
    <property type="nucleotide sequence ID" value="NZ_FNFB01000002.1"/>
</dbReference>
<keyword evidence="2" id="KW-0378">Hydrolase</keyword>
<evidence type="ECO:0000259" key="3">
    <source>
        <dbReference type="Pfam" id="PF03990"/>
    </source>
</evidence>
<dbReference type="GO" id="GO:0016787">
    <property type="term" value="F:hydrolase activity"/>
    <property type="evidence" value="ECO:0007669"/>
    <property type="project" value="UniProtKB-KW"/>
</dbReference>
<dbReference type="AlphaFoldDB" id="A0A1G8UEB5"/>
<comment type="similarity">
    <text evidence="1">Belongs to the transglycosylase family. Rpf subfamily.</text>
</comment>
<feature type="domain" description="DUF348" evidence="3">
    <location>
        <begin position="100"/>
        <end position="129"/>
    </location>
</feature>
<dbReference type="InterPro" id="IPR007137">
    <property type="entry name" value="DUF348"/>
</dbReference>
<evidence type="ECO:0000313" key="5">
    <source>
        <dbReference type="EMBL" id="SDJ51350.1"/>
    </source>
</evidence>
<feature type="domain" description="DUF348" evidence="3">
    <location>
        <begin position="43"/>
        <end position="81"/>
    </location>
</feature>
<dbReference type="EMBL" id="FNFB01000002">
    <property type="protein sequence ID" value="SDJ51350.1"/>
    <property type="molecule type" value="Genomic_DNA"/>
</dbReference>
<dbReference type="Gene3D" id="1.10.530.10">
    <property type="match status" value="1"/>
</dbReference>
<evidence type="ECO:0000256" key="2">
    <source>
        <dbReference type="ARBA" id="ARBA00022801"/>
    </source>
</evidence>
<dbReference type="OrthoDB" id="1404170at2"/>
<evidence type="ECO:0000259" key="4">
    <source>
        <dbReference type="Pfam" id="PF06737"/>
    </source>
</evidence>
<accession>A0A1G8UEB5</accession>
<feature type="domain" description="Resuscitation-promoting factor core lysozyme-like" evidence="4">
    <location>
        <begin position="222"/>
        <end position="296"/>
    </location>
</feature>
<reference evidence="5 6" key="1">
    <citation type="submission" date="2016-10" db="EMBL/GenBank/DDBJ databases">
        <authorList>
            <person name="de Groot N.N."/>
        </authorList>
    </citation>
    <scope>NUCLEOTIDE SEQUENCE [LARGE SCALE GENOMIC DNA]</scope>
    <source>
        <strain evidence="5 6">CGMCC 4.5681</strain>
    </source>
</reference>
<gene>
    <name evidence="5" type="ORF">SAMN05421874_10254</name>
</gene>